<dbReference type="Pfam" id="PF09414">
    <property type="entry name" value="RNA_ligase"/>
    <property type="match status" value="1"/>
</dbReference>
<comment type="caution">
    <text evidence="3">The sequence shown here is derived from an EMBL/GenBank/DDBJ whole genome shotgun (WGS) entry which is preliminary data.</text>
</comment>
<evidence type="ECO:0000313" key="4">
    <source>
        <dbReference type="Proteomes" id="UP001140453"/>
    </source>
</evidence>
<gene>
    <name evidence="3" type="ORF">N0V93_004136</name>
</gene>
<proteinExistence type="predicted"/>
<keyword evidence="4" id="KW-1185">Reference proteome</keyword>
<feature type="domain" description="RNA ligase" evidence="2">
    <location>
        <begin position="390"/>
        <end position="571"/>
    </location>
</feature>
<sequence>MALSTEFAMPNATFDPTRYGRKSAAHRANIIETIAKPETVAVSPISSAEKPCETETVNSIHRPTDGEATIENFGFSTDAAHPVETQQITSATKVPIAEEDEQPTTMRKTEVERHVSEKSSQQACTKPGGAKHASTAEVARQVEGQISISDLKAEPTRSDSRDIQFYPATLFTAKNFDSSSFSAHNDVEVTDTCRLVSIRRIRNIRQAKIGNRWLTLAQVDEWTCTVPRHAFREGELVVYVEIDAFLPSADRRFGIMSSLQTYDGILGHRVKTRRFGSYPDKLVVQGYIYPLEKFEEVFQEIDCIRQVLRHDSISKSSQKMVKELICAMYRHEDWAAKIGVKKWEEPNPTNNPNRHAKLGAVPTRVFRKTDITHFEDCPNLFTKNKYFSREYQESIKMDGASMTVYFVKKTTRSYYDLNELPEEVGPNMVLDNGRFGVTSKSVDLNELSACAFGYWKTALKNDLPAKLSKLDRSIAIQGEICGPGINQNREKLDETDFFVYSMWDITTQKYIDPRKVQALAQKIGLKHVPVLGYVKIRDIASNHNDLRNLADKRPGEGLVYKCVRDGRSFKVHSPAYKVLHNC</sequence>
<name>A0A9W8YS30_9PEZI</name>
<dbReference type="Pfam" id="PF21189">
    <property type="entry name" value="PHA02142"/>
    <property type="match status" value="1"/>
</dbReference>
<dbReference type="AlphaFoldDB" id="A0A9W8YS30"/>
<dbReference type="Gene3D" id="3.30.470.30">
    <property type="entry name" value="DNA ligase/mRNA capping enzyme"/>
    <property type="match status" value="1"/>
</dbReference>
<dbReference type="EMBL" id="JAPEVB010000003">
    <property type="protein sequence ID" value="KAJ4390540.1"/>
    <property type="molecule type" value="Genomic_DNA"/>
</dbReference>
<evidence type="ECO:0000256" key="1">
    <source>
        <dbReference type="SAM" id="MobiDB-lite"/>
    </source>
</evidence>
<dbReference type="InterPro" id="IPR021122">
    <property type="entry name" value="RNA_ligase_dom_REL/Rnl2"/>
</dbReference>
<accession>A0A9W8YS30</accession>
<dbReference type="SUPFAM" id="SSF56091">
    <property type="entry name" value="DNA ligase/mRNA capping enzyme, catalytic domain"/>
    <property type="match status" value="1"/>
</dbReference>
<dbReference type="Proteomes" id="UP001140453">
    <property type="component" value="Unassembled WGS sequence"/>
</dbReference>
<evidence type="ECO:0000259" key="2">
    <source>
        <dbReference type="Pfam" id="PF09414"/>
    </source>
</evidence>
<dbReference type="OrthoDB" id="17053at2759"/>
<evidence type="ECO:0000313" key="3">
    <source>
        <dbReference type="EMBL" id="KAJ4390540.1"/>
    </source>
</evidence>
<reference evidence="3" key="1">
    <citation type="submission" date="2022-10" db="EMBL/GenBank/DDBJ databases">
        <title>Tapping the CABI collections for fungal endophytes: first genome assemblies for Collariella, Neodidymelliopsis, Ascochyta clinopodiicola, Didymella pomorum, Didymosphaeria variabile, Neocosmospora piperis and Neocucurbitaria cava.</title>
        <authorList>
            <person name="Hill R."/>
        </authorList>
    </citation>
    <scope>NUCLEOTIDE SEQUENCE</scope>
    <source>
        <strain evidence="3">IMI 355082</strain>
    </source>
</reference>
<feature type="region of interest" description="Disordered" evidence="1">
    <location>
        <begin position="114"/>
        <end position="134"/>
    </location>
</feature>
<organism evidence="3 4">
    <name type="scientific">Gnomoniopsis smithogilvyi</name>
    <dbReference type="NCBI Taxonomy" id="1191159"/>
    <lineage>
        <taxon>Eukaryota</taxon>
        <taxon>Fungi</taxon>
        <taxon>Dikarya</taxon>
        <taxon>Ascomycota</taxon>
        <taxon>Pezizomycotina</taxon>
        <taxon>Sordariomycetes</taxon>
        <taxon>Sordariomycetidae</taxon>
        <taxon>Diaporthales</taxon>
        <taxon>Gnomoniaceae</taxon>
        <taxon>Gnomoniopsis</taxon>
    </lineage>
</organism>
<protein>
    <recommendedName>
        <fullName evidence="2">RNA ligase domain-containing protein</fullName>
    </recommendedName>
</protein>